<feature type="compositionally biased region" description="Acidic residues" evidence="3">
    <location>
        <begin position="178"/>
        <end position="200"/>
    </location>
</feature>
<evidence type="ECO:0000256" key="3">
    <source>
        <dbReference type="SAM" id="MobiDB-lite"/>
    </source>
</evidence>
<name>A0ABD0Z408_9HEMI</name>
<evidence type="ECO:0000313" key="4">
    <source>
        <dbReference type="EMBL" id="KAL1139257.1"/>
    </source>
</evidence>
<dbReference type="AlphaFoldDB" id="A0ABD0Z408"/>
<evidence type="ECO:0000256" key="1">
    <source>
        <dbReference type="ARBA" id="ARBA00009078"/>
    </source>
</evidence>
<dbReference type="InterPro" id="IPR007307">
    <property type="entry name" value="Ltv1"/>
</dbReference>
<dbReference type="EMBL" id="JBFDAA010000002">
    <property type="protein sequence ID" value="KAL1139257.1"/>
    <property type="molecule type" value="Genomic_DNA"/>
</dbReference>
<evidence type="ECO:0000256" key="2">
    <source>
        <dbReference type="ARBA" id="ARBA00021561"/>
    </source>
</evidence>
<feature type="region of interest" description="Disordered" evidence="3">
    <location>
        <begin position="176"/>
        <end position="200"/>
    </location>
</feature>
<evidence type="ECO:0000313" key="5">
    <source>
        <dbReference type="Proteomes" id="UP001558652"/>
    </source>
</evidence>
<dbReference type="PANTHER" id="PTHR21531">
    <property type="entry name" value="LOW-TEMPERATURE VIABILITY PROTEIN LTV1-RELATED"/>
    <property type="match status" value="1"/>
</dbReference>
<comment type="similarity">
    <text evidence="1">Belongs to the LTV1 family.</text>
</comment>
<accession>A0ABD0Z408</accession>
<proteinExistence type="inferred from homology"/>
<dbReference type="Pfam" id="PF04180">
    <property type="entry name" value="LTV"/>
    <property type="match status" value="2"/>
</dbReference>
<comment type="caution">
    <text evidence="4">The sequence shown here is derived from an EMBL/GenBank/DDBJ whole genome shotgun (WGS) entry which is preliminary data.</text>
</comment>
<sequence length="441" mass="50511">MCIFALLVSNKNVFLNYFQPKNKKKFIDKKNAVTFHLVHRSQRDPLIADENAPKRVLDPVVKLLKADREKYGIYFDDNYDYMQHLKPIDGKGELIQVAQQTSQKFQKHTKKIVLPSSVFKSNVEEDVGLLNRVSHGFQPDLDEDVVDVLTAMEEDFDFSDPENELDDNFIKLANGQVDGEEESEEECDEDDDGYSGEEDDEVNSIDMVETKSRFTEYSMTSSVIRRNEQLTLLDDRFEEIFAEYSDNEIGALECEDIEGPMDDKTVIFRLGLKDEKEEKLDKESVINQEIPAFSCSSDSEDSVIVIPEKSKWDCESILSTYSNLYNHPKVIDAPPSKIRIDRKTGIPITSTRLTASALSKLDGSAERKPTGPGSLVSQVSALSIRPKNETPADRKTRKDIFKKYKKERRVEKKLNTTAFKEEKKRMEKMMANNKSKFLVHI</sequence>
<gene>
    <name evidence="4" type="ORF">AAG570_006243</name>
</gene>
<organism evidence="4 5">
    <name type="scientific">Ranatra chinensis</name>
    <dbReference type="NCBI Taxonomy" id="642074"/>
    <lineage>
        <taxon>Eukaryota</taxon>
        <taxon>Metazoa</taxon>
        <taxon>Ecdysozoa</taxon>
        <taxon>Arthropoda</taxon>
        <taxon>Hexapoda</taxon>
        <taxon>Insecta</taxon>
        <taxon>Pterygota</taxon>
        <taxon>Neoptera</taxon>
        <taxon>Paraneoptera</taxon>
        <taxon>Hemiptera</taxon>
        <taxon>Heteroptera</taxon>
        <taxon>Panheteroptera</taxon>
        <taxon>Nepomorpha</taxon>
        <taxon>Nepidae</taxon>
        <taxon>Ranatrinae</taxon>
        <taxon>Ranatra</taxon>
    </lineage>
</organism>
<dbReference type="PANTHER" id="PTHR21531:SF0">
    <property type="entry name" value="PROTEIN LTV1 HOMOLOG"/>
    <property type="match status" value="1"/>
</dbReference>
<dbReference type="Proteomes" id="UP001558652">
    <property type="component" value="Unassembled WGS sequence"/>
</dbReference>
<reference evidence="4 5" key="1">
    <citation type="submission" date="2024-07" db="EMBL/GenBank/DDBJ databases">
        <title>Chromosome-level genome assembly of the water stick insect Ranatra chinensis (Heteroptera: Nepidae).</title>
        <authorList>
            <person name="Liu X."/>
        </authorList>
    </citation>
    <scope>NUCLEOTIDE SEQUENCE [LARGE SCALE GENOMIC DNA]</scope>
    <source>
        <strain evidence="4">Cailab_2021Rc</strain>
        <tissue evidence="4">Muscle</tissue>
    </source>
</reference>
<protein>
    <recommendedName>
        <fullName evidence="2">Protein LTV1 homolog</fullName>
    </recommendedName>
</protein>
<keyword evidence="5" id="KW-1185">Reference proteome</keyword>